<sequence length="176" mass="19769">MLKEHLVRGYTTNERRLSQQGIHELQQAVELLQKTLINHELVNDLGREAIQIIAYTKAWDLLLAYDEGELSLPTKEKQTTQTLTYQVALSAIESLKQELRVRKEATALFGKERDGGLDSILNNIEQTFGGEALYLSLSKGKICHSITTMPSISIGQTHHGFQIKDQNQAQLNLLLG</sequence>
<keyword evidence="2" id="KW-1185">Reference proteome</keyword>
<dbReference type="EMBL" id="LNYW01000033">
    <property type="protein sequence ID" value="KTD62394.1"/>
    <property type="molecule type" value="Genomic_DNA"/>
</dbReference>
<organism evidence="1 2">
    <name type="scientific">Legionella shakespearei DSM 23087</name>
    <dbReference type="NCBI Taxonomy" id="1122169"/>
    <lineage>
        <taxon>Bacteria</taxon>
        <taxon>Pseudomonadati</taxon>
        <taxon>Pseudomonadota</taxon>
        <taxon>Gammaproteobacteria</taxon>
        <taxon>Legionellales</taxon>
        <taxon>Legionellaceae</taxon>
        <taxon>Legionella</taxon>
    </lineage>
</organism>
<dbReference type="Proteomes" id="UP000054600">
    <property type="component" value="Unassembled WGS sequence"/>
</dbReference>
<dbReference type="eggNOG" id="COG3654">
    <property type="taxonomic scope" value="Bacteria"/>
</dbReference>
<dbReference type="AlphaFoldDB" id="A0A0W0YZT7"/>
<comment type="caution">
    <text evidence="1">The sequence shown here is derived from an EMBL/GenBank/DDBJ whole genome shotgun (WGS) entry which is preliminary data.</text>
</comment>
<dbReference type="STRING" id="1122169.Lsha_1094"/>
<dbReference type="eggNOG" id="COG3943">
    <property type="taxonomic scope" value="Bacteria"/>
</dbReference>
<evidence type="ECO:0000313" key="2">
    <source>
        <dbReference type="Proteomes" id="UP000054600"/>
    </source>
</evidence>
<proteinExistence type="predicted"/>
<name>A0A0W0YZT7_9GAMM</name>
<accession>A0A0W0YZT7</accession>
<reference evidence="1 2" key="1">
    <citation type="submission" date="2015-11" db="EMBL/GenBank/DDBJ databases">
        <title>Genomic analysis of 38 Legionella species identifies large and diverse effector repertoires.</title>
        <authorList>
            <person name="Burstein D."/>
            <person name="Amaro F."/>
            <person name="Zusman T."/>
            <person name="Lifshitz Z."/>
            <person name="Cohen O."/>
            <person name="Gilbert J.A."/>
            <person name="Pupko T."/>
            <person name="Shuman H.A."/>
            <person name="Segal G."/>
        </authorList>
    </citation>
    <scope>NUCLEOTIDE SEQUENCE [LARGE SCALE GENOMIC DNA]</scope>
    <source>
        <strain evidence="1 2">ATCC 49655</strain>
    </source>
</reference>
<evidence type="ECO:0000313" key="1">
    <source>
        <dbReference type="EMBL" id="KTD62394.1"/>
    </source>
</evidence>
<dbReference type="PATRIC" id="fig|1122169.6.peg.1262"/>
<gene>
    <name evidence="1" type="ORF">Lsha_1094</name>
</gene>
<protein>
    <submittedName>
        <fullName evidence="1">Uncharacterized protein</fullName>
    </submittedName>
</protein>